<dbReference type="InterPro" id="IPR029035">
    <property type="entry name" value="DHS-like_NAD/FAD-binding_dom"/>
</dbReference>
<sequence>MSCSYADGLSPYKNKGILGLEERYDTAETLRIKCGLLAEWIQGARHVVVHTGAGISTAAGIPDFRNNVLHLFVIFCGRGTNGVWTLEQKGLRPSMNISFDDAIPTKTHMALKKLIDCKKIKFIISQNIDGLHLKSGVQRQHLAELHGNMFTEQCDKCGKQFVRNFASKSVGKKSLDTVCRSEQIGGRPCRGRMHDTILDWEHNLPDSDLTLSDLHSSVADLSICLGTTLQIIPSGNLPLYTKKYGGRLVICNLQPTKHDKKADLIINGNVDAVMVSVMKKLGLEIPEYDTSMDPTRNSDTTCKEMDWTIPTSRIKEMNVLYKKVCKPMRRKRKTFMYEREKPDADRETKTRKQAFTVKQEIKLESDVDRIQGVHKQDDSMLHNPIKVENDIGDVGSCTYSVDNVSQLSSADIQLAETV</sequence>
<dbReference type="PROSITE" id="PS50305">
    <property type="entry name" value="SIRTUIN"/>
    <property type="match status" value="1"/>
</dbReference>
<dbReference type="GO" id="GO:0005634">
    <property type="term" value="C:nucleus"/>
    <property type="evidence" value="ECO:0007669"/>
    <property type="project" value="TreeGrafter"/>
</dbReference>
<dbReference type="EMBL" id="JAIFRP010004357">
    <property type="protein sequence ID" value="KAK2577388.1"/>
    <property type="molecule type" value="Genomic_DNA"/>
</dbReference>
<gene>
    <name evidence="9" type="ORF">KPH14_003502</name>
</gene>
<dbReference type="Proteomes" id="UP001258017">
    <property type="component" value="Unassembled WGS sequence"/>
</dbReference>
<name>A0AAD9RDL6_9HYME</name>
<evidence type="ECO:0000256" key="7">
    <source>
        <dbReference type="PROSITE-ProRule" id="PRU00236"/>
    </source>
</evidence>
<dbReference type="InterPro" id="IPR050134">
    <property type="entry name" value="NAD-dep_sirtuin_deacylases"/>
</dbReference>
<evidence type="ECO:0000256" key="2">
    <source>
        <dbReference type="ARBA" id="ARBA00022679"/>
    </source>
</evidence>
<dbReference type="GO" id="GO:0046969">
    <property type="term" value="F:histone H3K9 deacetylase activity, NAD-dependent"/>
    <property type="evidence" value="ECO:0007669"/>
    <property type="project" value="TreeGrafter"/>
</dbReference>
<accession>A0AAD9RDL6</accession>
<reference evidence="9" key="1">
    <citation type="submission" date="2021-08" db="EMBL/GenBank/DDBJ databases">
        <authorList>
            <person name="Misof B."/>
            <person name="Oliver O."/>
            <person name="Podsiadlowski L."/>
            <person name="Donath A."/>
            <person name="Peters R."/>
            <person name="Mayer C."/>
            <person name="Rust J."/>
            <person name="Gunkel S."/>
            <person name="Lesny P."/>
            <person name="Martin S."/>
            <person name="Oeyen J.P."/>
            <person name="Petersen M."/>
            <person name="Panagiotis P."/>
            <person name="Wilbrandt J."/>
            <person name="Tanja T."/>
        </authorList>
    </citation>
    <scope>NUCLEOTIDE SEQUENCE</scope>
    <source>
        <strain evidence="9">GBR_01_08_01A</strain>
        <tissue evidence="9">Thorax + abdomen</tissue>
    </source>
</reference>
<dbReference type="FunFam" id="3.40.50.1220:FF:000038">
    <property type="entry name" value="NAD-dependent protein deacetylase sirtuin-6 isoform X2"/>
    <property type="match status" value="1"/>
</dbReference>
<evidence type="ECO:0000313" key="9">
    <source>
        <dbReference type="EMBL" id="KAK2577388.1"/>
    </source>
</evidence>
<keyword evidence="2" id="KW-0808">Transferase</keyword>
<feature type="domain" description="Deacetylase sirtuin-type" evidence="8">
    <location>
        <begin position="27"/>
        <end position="284"/>
    </location>
</feature>
<dbReference type="GO" id="GO:0046872">
    <property type="term" value="F:metal ion binding"/>
    <property type="evidence" value="ECO:0007669"/>
    <property type="project" value="UniProtKB-KW"/>
</dbReference>
<evidence type="ECO:0000256" key="5">
    <source>
        <dbReference type="ARBA" id="ARBA00023027"/>
    </source>
</evidence>
<dbReference type="Gene3D" id="3.40.50.1220">
    <property type="entry name" value="TPP-binding domain"/>
    <property type="match status" value="1"/>
</dbReference>
<dbReference type="GO" id="GO:0000122">
    <property type="term" value="P:negative regulation of transcription by RNA polymerase II"/>
    <property type="evidence" value="ECO:0007669"/>
    <property type="project" value="TreeGrafter"/>
</dbReference>
<dbReference type="InterPro" id="IPR026590">
    <property type="entry name" value="Ssirtuin_cat_dom"/>
</dbReference>
<dbReference type="GO" id="GO:0070403">
    <property type="term" value="F:NAD+ binding"/>
    <property type="evidence" value="ECO:0007669"/>
    <property type="project" value="InterPro"/>
</dbReference>
<dbReference type="GO" id="GO:0003714">
    <property type="term" value="F:transcription corepressor activity"/>
    <property type="evidence" value="ECO:0007669"/>
    <property type="project" value="TreeGrafter"/>
</dbReference>
<evidence type="ECO:0000259" key="8">
    <source>
        <dbReference type="PROSITE" id="PS50305"/>
    </source>
</evidence>
<evidence type="ECO:0000256" key="4">
    <source>
        <dbReference type="ARBA" id="ARBA00022833"/>
    </source>
</evidence>
<dbReference type="Pfam" id="PF02146">
    <property type="entry name" value="SIR2"/>
    <property type="match status" value="1"/>
</dbReference>
<evidence type="ECO:0000256" key="3">
    <source>
        <dbReference type="ARBA" id="ARBA00022723"/>
    </source>
</evidence>
<dbReference type="Gene3D" id="2.20.28.200">
    <property type="match status" value="1"/>
</dbReference>
<keyword evidence="3 7" id="KW-0479">Metal-binding</keyword>
<dbReference type="PANTHER" id="PTHR11085:SF12">
    <property type="entry name" value="NAD-DEPENDENT PROTEIN DEACYLASE SIRTUIN-6"/>
    <property type="match status" value="1"/>
</dbReference>
<feature type="binding site" evidence="7">
    <location>
        <position position="157"/>
    </location>
    <ligand>
        <name>Zn(2+)</name>
        <dbReference type="ChEBI" id="CHEBI:29105"/>
    </ligand>
</feature>
<feature type="binding site" evidence="7">
    <location>
        <position position="189"/>
    </location>
    <ligand>
        <name>Zn(2+)</name>
        <dbReference type="ChEBI" id="CHEBI:29105"/>
    </ligand>
</feature>
<dbReference type="AlphaFoldDB" id="A0AAD9RDL6"/>
<keyword evidence="4 7" id="KW-0862">Zinc</keyword>
<dbReference type="PANTHER" id="PTHR11085">
    <property type="entry name" value="NAD-DEPENDENT PROTEIN DEACYLASE SIRTUIN-5, MITOCHONDRIAL-RELATED"/>
    <property type="match status" value="1"/>
</dbReference>
<proteinExistence type="inferred from homology"/>
<protein>
    <recommendedName>
        <fullName evidence="1">protein acetyllysine N-acetyltransferase</fullName>
        <ecNumber evidence="1">2.3.1.286</ecNumber>
    </recommendedName>
</protein>
<feature type="binding site" evidence="7">
    <location>
        <position position="154"/>
    </location>
    <ligand>
        <name>Zn(2+)</name>
        <dbReference type="ChEBI" id="CHEBI:29105"/>
    </ligand>
</feature>
<organism evidence="9 10">
    <name type="scientific">Odynerus spinipes</name>
    <dbReference type="NCBI Taxonomy" id="1348599"/>
    <lineage>
        <taxon>Eukaryota</taxon>
        <taxon>Metazoa</taxon>
        <taxon>Ecdysozoa</taxon>
        <taxon>Arthropoda</taxon>
        <taxon>Hexapoda</taxon>
        <taxon>Insecta</taxon>
        <taxon>Pterygota</taxon>
        <taxon>Neoptera</taxon>
        <taxon>Endopterygota</taxon>
        <taxon>Hymenoptera</taxon>
        <taxon>Apocrita</taxon>
        <taxon>Aculeata</taxon>
        <taxon>Vespoidea</taxon>
        <taxon>Vespidae</taxon>
        <taxon>Eumeninae</taxon>
        <taxon>Odynerus</taxon>
    </lineage>
</organism>
<reference evidence="9" key="2">
    <citation type="journal article" date="2023" name="Commun. Biol.">
        <title>Intrasexual cuticular hydrocarbon dimorphism in a wasp sheds light on hydrocarbon biosynthesis genes in Hymenoptera.</title>
        <authorList>
            <person name="Moris V.C."/>
            <person name="Podsiadlowski L."/>
            <person name="Martin S."/>
            <person name="Oeyen J.P."/>
            <person name="Donath A."/>
            <person name="Petersen M."/>
            <person name="Wilbrandt J."/>
            <person name="Misof B."/>
            <person name="Liedtke D."/>
            <person name="Thamm M."/>
            <person name="Scheiner R."/>
            <person name="Schmitt T."/>
            <person name="Niehuis O."/>
        </authorList>
    </citation>
    <scope>NUCLEOTIDE SEQUENCE</scope>
    <source>
        <strain evidence="9">GBR_01_08_01A</strain>
    </source>
</reference>
<dbReference type="SUPFAM" id="SSF52467">
    <property type="entry name" value="DHS-like NAD/FAD-binding domain"/>
    <property type="match status" value="1"/>
</dbReference>
<comment type="caution">
    <text evidence="9">The sequence shown here is derived from an EMBL/GenBank/DDBJ whole genome shotgun (WGS) entry which is preliminary data.</text>
</comment>
<dbReference type="InterPro" id="IPR003000">
    <property type="entry name" value="Sirtuin"/>
</dbReference>
<feature type="binding site" evidence="7">
    <location>
        <position position="179"/>
    </location>
    <ligand>
        <name>Zn(2+)</name>
        <dbReference type="ChEBI" id="CHEBI:29105"/>
    </ligand>
</feature>
<keyword evidence="10" id="KW-1185">Reference proteome</keyword>
<dbReference type="EC" id="2.3.1.286" evidence="1"/>
<evidence type="ECO:0000256" key="1">
    <source>
        <dbReference type="ARBA" id="ARBA00012928"/>
    </source>
</evidence>
<feature type="active site" description="Proton acceptor" evidence="7">
    <location>
        <position position="146"/>
    </location>
</feature>
<comment type="similarity">
    <text evidence="6">Belongs to the sirtuin family. Class IV subfamily.</text>
</comment>
<evidence type="ECO:0000313" key="10">
    <source>
        <dbReference type="Proteomes" id="UP001258017"/>
    </source>
</evidence>
<evidence type="ECO:0000256" key="6">
    <source>
        <dbReference type="ARBA" id="ARBA00038170"/>
    </source>
</evidence>
<keyword evidence="5" id="KW-0520">NAD</keyword>